<evidence type="ECO:0000313" key="3">
    <source>
        <dbReference type="Proteomes" id="UP001066276"/>
    </source>
</evidence>
<dbReference type="Proteomes" id="UP001066276">
    <property type="component" value="Chromosome 7"/>
</dbReference>
<name>A0AAV7PL94_PLEWA</name>
<protein>
    <submittedName>
        <fullName evidence="2">Uncharacterized protein</fullName>
    </submittedName>
</protein>
<comment type="caution">
    <text evidence="2">The sequence shown here is derived from an EMBL/GenBank/DDBJ whole genome shotgun (WGS) entry which is preliminary data.</text>
</comment>
<evidence type="ECO:0000313" key="2">
    <source>
        <dbReference type="EMBL" id="KAJ1127982.1"/>
    </source>
</evidence>
<evidence type="ECO:0000256" key="1">
    <source>
        <dbReference type="SAM" id="MobiDB-lite"/>
    </source>
</evidence>
<feature type="compositionally biased region" description="Basic residues" evidence="1">
    <location>
        <begin position="27"/>
        <end position="36"/>
    </location>
</feature>
<accession>A0AAV7PL94</accession>
<reference evidence="2" key="1">
    <citation type="journal article" date="2022" name="bioRxiv">
        <title>Sequencing and chromosome-scale assembly of the giantPleurodeles waltlgenome.</title>
        <authorList>
            <person name="Brown T."/>
            <person name="Elewa A."/>
            <person name="Iarovenko S."/>
            <person name="Subramanian E."/>
            <person name="Araus A.J."/>
            <person name="Petzold A."/>
            <person name="Susuki M."/>
            <person name="Suzuki K.-i.T."/>
            <person name="Hayashi T."/>
            <person name="Toyoda A."/>
            <person name="Oliveira C."/>
            <person name="Osipova E."/>
            <person name="Leigh N.D."/>
            <person name="Simon A."/>
            <person name="Yun M.H."/>
        </authorList>
    </citation>
    <scope>NUCLEOTIDE SEQUENCE</scope>
    <source>
        <strain evidence="2">20211129_DDA</strain>
        <tissue evidence="2">Liver</tissue>
    </source>
</reference>
<organism evidence="2 3">
    <name type="scientific">Pleurodeles waltl</name>
    <name type="common">Iberian ribbed newt</name>
    <dbReference type="NCBI Taxonomy" id="8319"/>
    <lineage>
        <taxon>Eukaryota</taxon>
        <taxon>Metazoa</taxon>
        <taxon>Chordata</taxon>
        <taxon>Craniata</taxon>
        <taxon>Vertebrata</taxon>
        <taxon>Euteleostomi</taxon>
        <taxon>Amphibia</taxon>
        <taxon>Batrachia</taxon>
        <taxon>Caudata</taxon>
        <taxon>Salamandroidea</taxon>
        <taxon>Salamandridae</taxon>
        <taxon>Pleurodelinae</taxon>
        <taxon>Pleurodeles</taxon>
    </lineage>
</organism>
<feature type="compositionally biased region" description="Basic and acidic residues" evidence="1">
    <location>
        <begin position="37"/>
        <end position="59"/>
    </location>
</feature>
<dbReference type="AlphaFoldDB" id="A0AAV7PL94"/>
<gene>
    <name evidence="2" type="ORF">NDU88_006375</name>
</gene>
<dbReference type="EMBL" id="JANPWB010000011">
    <property type="protein sequence ID" value="KAJ1127982.1"/>
    <property type="molecule type" value="Genomic_DNA"/>
</dbReference>
<feature type="region of interest" description="Disordered" evidence="1">
    <location>
        <begin position="27"/>
        <end position="82"/>
    </location>
</feature>
<sequence>MIKYFLAFCSETVKAVGNDVPVINRTHKSKRHRALKRRDTTPVRRESPVTEEEQRRDDALGPSSILCPEPRRKSAYVIRKSP</sequence>
<keyword evidence="3" id="KW-1185">Reference proteome</keyword>
<proteinExistence type="predicted"/>